<comment type="caution">
    <text evidence="3">The sequence shown here is derived from an EMBL/GenBank/DDBJ whole genome shotgun (WGS) entry which is preliminary data.</text>
</comment>
<evidence type="ECO:0000259" key="2">
    <source>
        <dbReference type="Pfam" id="PF02371"/>
    </source>
</evidence>
<dbReference type="Proteomes" id="UP000179362">
    <property type="component" value="Unassembled WGS sequence"/>
</dbReference>
<feature type="domain" description="Transposase IS116/IS110/IS902 C-terminal" evidence="2">
    <location>
        <begin position="184"/>
        <end position="267"/>
    </location>
</feature>
<sequence length="309" mass="33438">MGIDVSKARLDVAVLPTGAVQSFANDEAGGGELVAWAAGLRPQLIVLEATGGLEMLITGLLTAAGLPVAVMNPRQIRDFAKACGTLAKTDAIDAQTLARFGQALKPPPRPLKDAQTQALNALIVRRRQIVDMLTAEKNRLGGAHPRVHKDIKQTIAWLEKRLGNVNSDLDRAIKASPVWREKEDILTSAKGVGPVLSTTLLCALPELGTLNRRQISALVGVCPFNRDSGTWRGKRTIFGGRADVRAVLYMGTLAAIRSNPVIKAFYERLIKAGKLPKVAITACMRKLLTILNAMMKNKQKWCHGYPEIA</sequence>
<proteinExistence type="predicted"/>
<evidence type="ECO:0000313" key="3">
    <source>
        <dbReference type="EMBL" id="OGI51129.1"/>
    </source>
</evidence>
<evidence type="ECO:0000259" key="1">
    <source>
        <dbReference type="Pfam" id="PF01548"/>
    </source>
</evidence>
<dbReference type="PANTHER" id="PTHR33055:SF13">
    <property type="entry name" value="TRANSPOSASE"/>
    <property type="match status" value="1"/>
</dbReference>
<dbReference type="PANTHER" id="PTHR33055">
    <property type="entry name" value="TRANSPOSASE FOR INSERTION SEQUENCE ELEMENT IS1111A"/>
    <property type="match status" value="1"/>
</dbReference>
<dbReference type="InterPro" id="IPR047650">
    <property type="entry name" value="Transpos_IS110"/>
</dbReference>
<dbReference type="AlphaFoldDB" id="A0A1F6U1C8"/>
<feature type="domain" description="Transposase IS110-like N-terminal" evidence="1">
    <location>
        <begin position="2"/>
        <end position="140"/>
    </location>
</feature>
<dbReference type="Pfam" id="PF02371">
    <property type="entry name" value="Transposase_20"/>
    <property type="match status" value="1"/>
</dbReference>
<dbReference type="GO" id="GO:0006313">
    <property type="term" value="P:DNA transposition"/>
    <property type="evidence" value="ECO:0007669"/>
    <property type="project" value="InterPro"/>
</dbReference>
<dbReference type="InterPro" id="IPR003346">
    <property type="entry name" value="Transposase_20"/>
</dbReference>
<dbReference type="NCBIfam" id="NF033542">
    <property type="entry name" value="transpos_IS110"/>
    <property type="match status" value="1"/>
</dbReference>
<dbReference type="InterPro" id="IPR002525">
    <property type="entry name" value="Transp_IS110-like_N"/>
</dbReference>
<dbReference type="EMBL" id="MFTA01000066">
    <property type="protein sequence ID" value="OGI51129.1"/>
    <property type="molecule type" value="Genomic_DNA"/>
</dbReference>
<protein>
    <submittedName>
        <fullName evidence="3">IS110 family transposase</fullName>
    </submittedName>
</protein>
<organism evidence="3 4">
    <name type="scientific">Candidatus Muproteobacteria bacterium RIFCSPHIGHO2_02_FULL_65_16</name>
    <dbReference type="NCBI Taxonomy" id="1817766"/>
    <lineage>
        <taxon>Bacteria</taxon>
        <taxon>Pseudomonadati</taxon>
        <taxon>Pseudomonadota</taxon>
        <taxon>Candidatus Muproteobacteria</taxon>
    </lineage>
</organism>
<evidence type="ECO:0000313" key="4">
    <source>
        <dbReference type="Proteomes" id="UP000179362"/>
    </source>
</evidence>
<name>A0A1F6U1C8_9PROT</name>
<dbReference type="GO" id="GO:0004803">
    <property type="term" value="F:transposase activity"/>
    <property type="evidence" value="ECO:0007669"/>
    <property type="project" value="InterPro"/>
</dbReference>
<dbReference type="Pfam" id="PF01548">
    <property type="entry name" value="DEDD_Tnp_IS110"/>
    <property type="match status" value="1"/>
</dbReference>
<accession>A0A1F6U1C8</accession>
<dbReference type="GO" id="GO:0003677">
    <property type="term" value="F:DNA binding"/>
    <property type="evidence" value="ECO:0007669"/>
    <property type="project" value="InterPro"/>
</dbReference>
<gene>
    <name evidence="3" type="ORF">A3B81_01940</name>
</gene>
<reference evidence="3 4" key="1">
    <citation type="journal article" date="2016" name="Nat. Commun.">
        <title>Thousands of microbial genomes shed light on interconnected biogeochemical processes in an aquifer system.</title>
        <authorList>
            <person name="Anantharaman K."/>
            <person name="Brown C.T."/>
            <person name="Hug L.A."/>
            <person name="Sharon I."/>
            <person name="Castelle C.J."/>
            <person name="Probst A.J."/>
            <person name="Thomas B.C."/>
            <person name="Singh A."/>
            <person name="Wilkins M.J."/>
            <person name="Karaoz U."/>
            <person name="Brodie E.L."/>
            <person name="Williams K.H."/>
            <person name="Hubbard S.S."/>
            <person name="Banfield J.F."/>
        </authorList>
    </citation>
    <scope>NUCLEOTIDE SEQUENCE [LARGE SCALE GENOMIC DNA]</scope>
</reference>